<dbReference type="AlphaFoldDB" id="A0A4Y2LYH5"/>
<organism evidence="2 3">
    <name type="scientific">Araneus ventricosus</name>
    <name type="common">Orbweaver spider</name>
    <name type="synonym">Epeira ventricosa</name>
    <dbReference type="NCBI Taxonomy" id="182803"/>
    <lineage>
        <taxon>Eukaryota</taxon>
        <taxon>Metazoa</taxon>
        <taxon>Ecdysozoa</taxon>
        <taxon>Arthropoda</taxon>
        <taxon>Chelicerata</taxon>
        <taxon>Arachnida</taxon>
        <taxon>Araneae</taxon>
        <taxon>Araneomorphae</taxon>
        <taxon>Entelegynae</taxon>
        <taxon>Araneoidea</taxon>
        <taxon>Araneidae</taxon>
        <taxon>Araneus</taxon>
    </lineage>
</organism>
<dbReference type="Proteomes" id="UP000499080">
    <property type="component" value="Unassembled WGS sequence"/>
</dbReference>
<evidence type="ECO:0000313" key="2">
    <source>
        <dbReference type="EMBL" id="GBN18477.1"/>
    </source>
</evidence>
<sequence>MTRATPELALPLQTSTQRHREDVWTLRMIKRATGPKHGGSSVESGFESGTLRSQSRVLATRLPRPYRNIEVKEKIVKACGAENNTIKKLSLNEYHKRENPCSFIKN</sequence>
<comment type="caution">
    <text evidence="2">The sequence shown here is derived from an EMBL/GenBank/DDBJ whole genome shotgun (WGS) entry which is preliminary data.</text>
</comment>
<gene>
    <name evidence="2" type="ORF">AVEN_147814_1</name>
</gene>
<evidence type="ECO:0000313" key="3">
    <source>
        <dbReference type="Proteomes" id="UP000499080"/>
    </source>
</evidence>
<feature type="region of interest" description="Disordered" evidence="1">
    <location>
        <begin position="31"/>
        <end position="54"/>
    </location>
</feature>
<protein>
    <submittedName>
        <fullName evidence="2">Uncharacterized protein</fullName>
    </submittedName>
</protein>
<name>A0A4Y2LYH5_ARAVE</name>
<keyword evidence="3" id="KW-1185">Reference proteome</keyword>
<reference evidence="2 3" key="1">
    <citation type="journal article" date="2019" name="Sci. Rep.">
        <title>Orb-weaving spider Araneus ventricosus genome elucidates the spidroin gene catalogue.</title>
        <authorList>
            <person name="Kono N."/>
            <person name="Nakamura H."/>
            <person name="Ohtoshi R."/>
            <person name="Moran D.A.P."/>
            <person name="Shinohara A."/>
            <person name="Yoshida Y."/>
            <person name="Fujiwara M."/>
            <person name="Mori M."/>
            <person name="Tomita M."/>
            <person name="Arakawa K."/>
        </authorList>
    </citation>
    <scope>NUCLEOTIDE SEQUENCE [LARGE SCALE GENOMIC DNA]</scope>
</reference>
<feature type="compositionally biased region" description="Low complexity" evidence="1">
    <location>
        <begin position="38"/>
        <end position="49"/>
    </location>
</feature>
<dbReference type="EMBL" id="BGPR01006381">
    <property type="protein sequence ID" value="GBN18477.1"/>
    <property type="molecule type" value="Genomic_DNA"/>
</dbReference>
<evidence type="ECO:0000256" key="1">
    <source>
        <dbReference type="SAM" id="MobiDB-lite"/>
    </source>
</evidence>
<accession>A0A4Y2LYH5</accession>
<proteinExistence type="predicted"/>